<comment type="caution">
    <text evidence="2">The sequence shown here is derived from an EMBL/GenBank/DDBJ whole genome shotgun (WGS) entry which is preliminary data.</text>
</comment>
<dbReference type="PROSITE" id="PS50144">
    <property type="entry name" value="MATH"/>
    <property type="match status" value="2"/>
</dbReference>
<name>A0AAW1XCP2_RUBAR</name>
<evidence type="ECO:0000313" key="3">
    <source>
        <dbReference type="Proteomes" id="UP001457282"/>
    </source>
</evidence>
<dbReference type="PANTHER" id="PTHR46162:SF2">
    <property type="entry name" value="ANKYRIN REPEAT-CONTAINING PROTEIN-RELATED"/>
    <property type="match status" value="1"/>
</dbReference>
<gene>
    <name evidence="2" type="ORF">M0R45_021275</name>
</gene>
<dbReference type="Gene3D" id="2.60.210.10">
    <property type="entry name" value="Apoptosis, Tumor Necrosis Factor Receptor Associated Protein 2, Chain A"/>
    <property type="match status" value="2"/>
</dbReference>
<evidence type="ECO:0000259" key="1">
    <source>
        <dbReference type="PROSITE" id="PS50144"/>
    </source>
</evidence>
<dbReference type="InterPro" id="IPR002083">
    <property type="entry name" value="MATH/TRAF_dom"/>
</dbReference>
<dbReference type="SUPFAM" id="SSF49599">
    <property type="entry name" value="TRAF domain-like"/>
    <property type="match status" value="2"/>
</dbReference>
<sequence length="395" mass="44491">MAILNSDQDGVFKSLSDSPPAHCSLNIKSFSLITEYYPEDAYESGEFEAGGYKWKLVLFLKGNKKKNVEDHVSLYLRIAGENSLQTGWKVYVDFRFFLLDQTKRAYLVFEDAFTKQKCFHGAMLDMGFDKLIPLDEFTDASRGYLIDDTCVFGAEVFVFKETRISKGVSVSRIQYPRTNKHVWKVENFSKLDAKCYDSEPFSFGTFEDQKWIIYLYPKGIDVGMDTHLSLYLSFEADHEKTSPPVTKVFAEFSLHIVDPKRAIQKSSPKVKYCFTAGGRGWGWPRFITLGGLGRFWKSDTCSVEAEITVLGIARGPGDSGEKATPPEPKVVHRINEEPCDSCGKNASMHSTFKWSIGCFIFASCSALLLSLGKGGATWRLGGSWIRPNNISKDKK</sequence>
<dbReference type="AlphaFoldDB" id="A0AAW1XCP2"/>
<keyword evidence="3" id="KW-1185">Reference proteome</keyword>
<dbReference type="Proteomes" id="UP001457282">
    <property type="component" value="Unassembled WGS sequence"/>
</dbReference>
<feature type="domain" description="MATH" evidence="1">
    <location>
        <begin position="20"/>
        <end position="156"/>
    </location>
</feature>
<dbReference type="EMBL" id="JBEDUW010000004">
    <property type="protein sequence ID" value="KAK9934119.1"/>
    <property type="molecule type" value="Genomic_DNA"/>
</dbReference>
<organism evidence="2 3">
    <name type="scientific">Rubus argutus</name>
    <name type="common">Southern blackberry</name>
    <dbReference type="NCBI Taxonomy" id="59490"/>
    <lineage>
        <taxon>Eukaryota</taxon>
        <taxon>Viridiplantae</taxon>
        <taxon>Streptophyta</taxon>
        <taxon>Embryophyta</taxon>
        <taxon>Tracheophyta</taxon>
        <taxon>Spermatophyta</taxon>
        <taxon>Magnoliopsida</taxon>
        <taxon>eudicotyledons</taxon>
        <taxon>Gunneridae</taxon>
        <taxon>Pentapetalae</taxon>
        <taxon>rosids</taxon>
        <taxon>fabids</taxon>
        <taxon>Rosales</taxon>
        <taxon>Rosaceae</taxon>
        <taxon>Rosoideae</taxon>
        <taxon>Rosoideae incertae sedis</taxon>
        <taxon>Rubus</taxon>
    </lineage>
</organism>
<dbReference type="PANTHER" id="PTHR46162">
    <property type="entry name" value="TRAF-LIKE FAMILY PROTEIN"/>
    <property type="match status" value="1"/>
</dbReference>
<reference evidence="2 3" key="1">
    <citation type="journal article" date="2023" name="G3 (Bethesda)">
        <title>A chromosome-length genome assembly and annotation of blackberry (Rubus argutus, cv. 'Hillquist').</title>
        <authorList>
            <person name="Bruna T."/>
            <person name="Aryal R."/>
            <person name="Dudchenko O."/>
            <person name="Sargent D.J."/>
            <person name="Mead D."/>
            <person name="Buti M."/>
            <person name="Cavallini A."/>
            <person name="Hytonen T."/>
            <person name="Andres J."/>
            <person name="Pham M."/>
            <person name="Weisz D."/>
            <person name="Mascagni F."/>
            <person name="Usai G."/>
            <person name="Natali L."/>
            <person name="Bassil N."/>
            <person name="Fernandez G.E."/>
            <person name="Lomsadze A."/>
            <person name="Armour M."/>
            <person name="Olukolu B."/>
            <person name="Poorten T."/>
            <person name="Britton C."/>
            <person name="Davik J."/>
            <person name="Ashrafi H."/>
            <person name="Aiden E.L."/>
            <person name="Borodovsky M."/>
            <person name="Worthington M."/>
        </authorList>
    </citation>
    <scope>NUCLEOTIDE SEQUENCE [LARGE SCALE GENOMIC DNA]</scope>
    <source>
        <strain evidence="2">PI 553951</strain>
    </source>
</reference>
<dbReference type="CDD" id="cd00121">
    <property type="entry name" value="MATH"/>
    <property type="match status" value="2"/>
</dbReference>
<feature type="domain" description="MATH" evidence="1">
    <location>
        <begin position="178"/>
        <end position="307"/>
    </location>
</feature>
<accession>A0AAW1XCP2</accession>
<dbReference type="Pfam" id="PF22486">
    <property type="entry name" value="MATH_2"/>
    <property type="match status" value="2"/>
</dbReference>
<proteinExistence type="predicted"/>
<protein>
    <recommendedName>
        <fullName evidence="1">MATH domain-containing protein</fullName>
    </recommendedName>
</protein>
<dbReference type="InterPro" id="IPR008974">
    <property type="entry name" value="TRAF-like"/>
</dbReference>
<evidence type="ECO:0000313" key="2">
    <source>
        <dbReference type="EMBL" id="KAK9934119.1"/>
    </source>
</evidence>
<dbReference type="SMART" id="SM00061">
    <property type="entry name" value="MATH"/>
    <property type="match status" value="2"/>
</dbReference>